<dbReference type="SMART" id="SM00347">
    <property type="entry name" value="HTH_MARR"/>
    <property type="match status" value="1"/>
</dbReference>
<accession>A0A849HQD7</accession>
<sequence length="170" mass="18369">MDEVVDEIRTGWARVRPELPTRSVGAVSLIWRLARMLHAERARVLAGLDIDQATLEVLANLRRNSGEEPMSPGDLAAACGVTPGAISLRLRRAEQSGWVTRTSDPADARGVLVSLTKSGRGAAERFAQIVLEHDEALVAAMSDGDLARLERLLERLEGSIHEATRDASPG</sequence>
<gene>
    <name evidence="2" type="ORF">HJG52_12365</name>
</gene>
<dbReference type="PRINTS" id="PR00598">
    <property type="entry name" value="HTHMARR"/>
</dbReference>
<evidence type="ECO:0000313" key="3">
    <source>
        <dbReference type="Proteomes" id="UP000588586"/>
    </source>
</evidence>
<proteinExistence type="predicted"/>
<dbReference type="RefSeq" id="WP_171243857.1">
    <property type="nucleotide sequence ID" value="NZ_JABEPQ010000002.1"/>
</dbReference>
<dbReference type="InterPro" id="IPR036390">
    <property type="entry name" value="WH_DNA-bd_sf"/>
</dbReference>
<evidence type="ECO:0000259" key="1">
    <source>
        <dbReference type="PROSITE" id="PS50995"/>
    </source>
</evidence>
<dbReference type="PANTHER" id="PTHR33164">
    <property type="entry name" value="TRANSCRIPTIONAL REGULATOR, MARR FAMILY"/>
    <property type="match status" value="1"/>
</dbReference>
<reference evidence="2 3" key="1">
    <citation type="submission" date="2020-04" db="EMBL/GenBank/DDBJ databases">
        <title>Knoellia sp. isolate from air conditioner.</title>
        <authorList>
            <person name="Chea S."/>
            <person name="Kim D.-U."/>
        </authorList>
    </citation>
    <scope>NUCLEOTIDE SEQUENCE [LARGE SCALE GENOMIC DNA]</scope>
    <source>
        <strain evidence="2 3">DB2414S</strain>
    </source>
</reference>
<dbReference type="Proteomes" id="UP000588586">
    <property type="component" value="Unassembled WGS sequence"/>
</dbReference>
<dbReference type="EMBL" id="JABEPQ010000002">
    <property type="protein sequence ID" value="NNM46797.1"/>
    <property type="molecule type" value="Genomic_DNA"/>
</dbReference>
<dbReference type="InterPro" id="IPR039422">
    <property type="entry name" value="MarR/SlyA-like"/>
</dbReference>
<keyword evidence="3" id="KW-1185">Reference proteome</keyword>
<dbReference type="InterPro" id="IPR036388">
    <property type="entry name" value="WH-like_DNA-bd_sf"/>
</dbReference>
<dbReference type="InterPro" id="IPR000835">
    <property type="entry name" value="HTH_MarR-typ"/>
</dbReference>
<dbReference type="AlphaFoldDB" id="A0A849HQD7"/>
<name>A0A849HQD7_9MICO</name>
<protein>
    <submittedName>
        <fullName evidence="2">MarR family transcriptional regulator</fullName>
    </submittedName>
</protein>
<dbReference type="Pfam" id="PF12802">
    <property type="entry name" value="MarR_2"/>
    <property type="match status" value="1"/>
</dbReference>
<dbReference type="PANTHER" id="PTHR33164:SF104">
    <property type="entry name" value="TRANSCRIPTIONAL REGULATORY PROTEIN"/>
    <property type="match status" value="1"/>
</dbReference>
<comment type="caution">
    <text evidence="2">The sequence shown here is derived from an EMBL/GenBank/DDBJ whole genome shotgun (WGS) entry which is preliminary data.</text>
</comment>
<dbReference type="PROSITE" id="PS50995">
    <property type="entry name" value="HTH_MARR_2"/>
    <property type="match status" value="1"/>
</dbReference>
<dbReference type="SUPFAM" id="SSF46785">
    <property type="entry name" value="Winged helix' DNA-binding domain"/>
    <property type="match status" value="1"/>
</dbReference>
<dbReference type="Gene3D" id="1.10.10.10">
    <property type="entry name" value="Winged helix-like DNA-binding domain superfamily/Winged helix DNA-binding domain"/>
    <property type="match status" value="1"/>
</dbReference>
<dbReference type="GO" id="GO:0006950">
    <property type="term" value="P:response to stress"/>
    <property type="evidence" value="ECO:0007669"/>
    <property type="project" value="TreeGrafter"/>
</dbReference>
<organism evidence="2 3">
    <name type="scientific">Knoellia koreensis</name>
    <dbReference type="NCBI Taxonomy" id="2730921"/>
    <lineage>
        <taxon>Bacteria</taxon>
        <taxon>Bacillati</taxon>
        <taxon>Actinomycetota</taxon>
        <taxon>Actinomycetes</taxon>
        <taxon>Micrococcales</taxon>
        <taxon>Intrasporangiaceae</taxon>
        <taxon>Knoellia</taxon>
    </lineage>
</organism>
<evidence type="ECO:0000313" key="2">
    <source>
        <dbReference type="EMBL" id="NNM46797.1"/>
    </source>
</evidence>
<dbReference type="GO" id="GO:0003700">
    <property type="term" value="F:DNA-binding transcription factor activity"/>
    <property type="evidence" value="ECO:0007669"/>
    <property type="project" value="InterPro"/>
</dbReference>
<feature type="domain" description="HTH marR-type" evidence="1">
    <location>
        <begin position="23"/>
        <end position="158"/>
    </location>
</feature>